<dbReference type="InterPro" id="IPR050789">
    <property type="entry name" value="Diverse_Enzym_Activities"/>
</dbReference>
<name>A0A368LJG8_9VIBR</name>
<feature type="signal peptide" evidence="1">
    <location>
        <begin position="1"/>
        <end position="19"/>
    </location>
</feature>
<dbReference type="GO" id="GO:0016787">
    <property type="term" value="F:hydrolase activity"/>
    <property type="evidence" value="ECO:0007669"/>
    <property type="project" value="UniProtKB-KW"/>
</dbReference>
<dbReference type="Proteomes" id="UP000252479">
    <property type="component" value="Unassembled WGS sequence"/>
</dbReference>
<reference evidence="3 4" key="1">
    <citation type="journal article" date="2017" name="Elife">
        <title>Extensive horizontal gene transfer in cheese-associated bacteria.</title>
        <authorList>
            <person name="Bonham K.S."/>
            <person name="Wolfe B.E."/>
            <person name="Dutton R.J."/>
        </authorList>
    </citation>
    <scope>NUCLEOTIDE SEQUENCE [LARGE SCALE GENOMIC DNA]</scope>
    <source>
        <strain evidence="3 4">JB196</strain>
    </source>
</reference>
<dbReference type="PANTHER" id="PTHR43283:SF7">
    <property type="entry name" value="BETA-LACTAMASE-RELATED DOMAIN-CONTAINING PROTEIN"/>
    <property type="match status" value="1"/>
</dbReference>
<keyword evidence="3" id="KW-0378">Hydrolase</keyword>
<feature type="chain" id="PRO_5016722222" evidence="1">
    <location>
        <begin position="20"/>
        <end position="431"/>
    </location>
</feature>
<organism evidence="3 4">
    <name type="scientific">Vibrio casei</name>
    <dbReference type="NCBI Taxonomy" id="673372"/>
    <lineage>
        <taxon>Bacteria</taxon>
        <taxon>Pseudomonadati</taxon>
        <taxon>Pseudomonadota</taxon>
        <taxon>Gammaproteobacteria</taxon>
        <taxon>Vibrionales</taxon>
        <taxon>Vibrionaceae</taxon>
        <taxon>Vibrio</taxon>
    </lineage>
</organism>
<dbReference type="PANTHER" id="PTHR43283">
    <property type="entry name" value="BETA-LACTAMASE-RELATED"/>
    <property type="match status" value="1"/>
</dbReference>
<evidence type="ECO:0000313" key="3">
    <source>
        <dbReference type="EMBL" id="RCS70892.1"/>
    </source>
</evidence>
<dbReference type="Pfam" id="PF00144">
    <property type="entry name" value="Beta-lactamase"/>
    <property type="match status" value="1"/>
</dbReference>
<evidence type="ECO:0000256" key="1">
    <source>
        <dbReference type="SAM" id="SignalP"/>
    </source>
</evidence>
<dbReference type="RefSeq" id="WP_086962975.1">
    <property type="nucleotide sequence ID" value="NZ_FUKS01000052.1"/>
</dbReference>
<keyword evidence="1" id="KW-0732">Signal</keyword>
<evidence type="ECO:0000313" key="4">
    <source>
        <dbReference type="Proteomes" id="UP000252479"/>
    </source>
</evidence>
<dbReference type="InterPro" id="IPR012338">
    <property type="entry name" value="Beta-lactam/transpept-like"/>
</dbReference>
<feature type="domain" description="Beta-lactamase-related" evidence="2">
    <location>
        <begin position="121"/>
        <end position="409"/>
    </location>
</feature>
<dbReference type="EMBL" id="QPGL01000002">
    <property type="protein sequence ID" value="RCS70892.1"/>
    <property type="molecule type" value="Genomic_DNA"/>
</dbReference>
<sequence>MKKSLLFSALLSVAVPSFATNSDGVDPIKSDPVLQGWMQGQPPAADKVIRKQDNSFYHFPQLRWSFAHWSELQPTSSIWQGTSLPSKLTVKINTKIKQLPFETMDGKSSLTVEKALVNTYTDSILVMHKGNVVFEDYYGVMTPQTRHIAWSVTKSVFGILAATLIQEGQLDPNAKVTQYIPELKNSGFADATVQQVLDMQTGVKFSENYADPKAEIWDYVKAGSLFPQPENYKGPQGFYNYAKTVTSAQKPGSVFNYQTVNADVAGWLIRRVTNQSVSKVLSERVWQKLGVERDAYISLDSEGNEFAGGGLNLTTRDMARFGEMIRLDGQYNGQTIIPKAAIDDIKQGGDKALFAKAGYQTLPGWSYRDLWWVSHDDHGVFAARGVHGQTIYIDPKAETVIVRFASQPVAANSKSDPVLLPMYRAITNYLM</sequence>
<gene>
    <name evidence="3" type="ORF">CIK83_16015</name>
</gene>
<keyword evidence="4" id="KW-1185">Reference proteome</keyword>
<dbReference type="AlphaFoldDB" id="A0A368LJG8"/>
<dbReference type="Gene3D" id="3.40.710.10">
    <property type="entry name" value="DD-peptidase/beta-lactamase superfamily"/>
    <property type="match status" value="1"/>
</dbReference>
<protein>
    <submittedName>
        <fullName evidence="3">Class C beta-lactamase-related serine hydrolase</fullName>
    </submittedName>
</protein>
<evidence type="ECO:0000259" key="2">
    <source>
        <dbReference type="Pfam" id="PF00144"/>
    </source>
</evidence>
<dbReference type="GeneID" id="303190429"/>
<comment type="caution">
    <text evidence="3">The sequence shown here is derived from an EMBL/GenBank/DDBJ whole genome shotgun (WGS) entry which is preliminary data.</text>
</comment>
<proteinExistence type="predicted"/>
<dbReference type="SUPFAM" id="SSF56601">
    <property type="entry name" value="beta-lactamase/transpeptidase-like"/>
    <property type="match status" value="1"/>
</dbReference>
<dbReference type="InterPro" id="IPR001466">
    <property type="entry name" value="Beta-lactam-related"/>
</dbReference>
<accession>A0A368LJG8</accession>